<feature type="compositionally biased region" description="Basic and acidic residues" evidence="1">
    <location>
        <begin position="20"/>
        <end position="32"/>
    </location>
</feature>
<protein>
    <submittedName>
        <fullName evidence="2">Uncharacterized protein</fullName>
    </submittedName>
</protein>
<evidence type="ECO:0000313" key="3">
    <source>
        <dbReference type="Proteomes" id="UP000032458"/>
    </source>
</evidence>
<evidence type="ECO:0000313" key="2">
    <source>
        <dbReference type="EMBL" id="KIZ16854.1"/>
    </source>
</evidence>
<organism evidence="2 3">
    <name type="scientific">Streptomyces natalensis ATCC 27448</name>
    <dbReference type="NCBI Taxonomy" id="1240678"/>
    <lineage>
        <taxon>Bacteria</taxon>
        <taxon>Bacillati</taxon>
        <taxon>Actinomycetota</taxon>
        <taxon>Actinomycetes</taxon>
        <taxon>Kitasatosporales</taxon>
        <taxon>Streptomycetaceae</taxon>
        <taxon>Streptomyces</taxon>
    </lineage>
</organism>
<reference evidence="2 3" key="1">
    <citation type="submission" date="2014-09" db="EMBL/GenBank/DDBJ databases">
        <title>Draft genome sequence of Streptomyces natalensis ATCC 27448, producer of the antifungal pimaricin.</title>
        <authorList>
            <person name="Mendes M.V."/>
            <person name="Beites T."/>
            <person name="Pires S."/>
            <person name="Santos C.L."/>
            <person name="Moradas-Ferreira P."/>
        </authorList>
    </citation>
    <scope>NUCLEOTIDE SEQUENCE [LARGE SCALE GENOMIC DNA]</scope>
    <source>
        <strain evidence="2 3">ATCC 27448</strain>
    </source>
</reference>
<gene>
    <name evidence="2" type="ORF">SNA_17835</name>
</gene>
<sequence>MSRYSRARLNQEADRFEAEAKRYDEAARDGEQAAKNPQLGDAERQVASRAVPLHRRNARDFRVIAAALHAGEIPDGVQLD</sequence>
<accession>A0A0D7CKW1</accession>
<dbReference type="EMBL" id="JRKI01000026">
    <property type="protein sequence ID" value="KIZ16854.1"/>
    <property type="molecule type" value="Genomic_DNA"/>
</dbReference>
<dbReference type="PATRIC" id="fig|1240678.4.peg.3754"/>
<dbReference type="AlphaFoldDB" id="A0A0D7CKW1"/>
<dbReference type="Proteomes" id="UP000032458">
    <property type="component" value="Unassembled WGS sequence"/>
</dbReference>
<evidence type="ECO:0000256" key="1">
    <source>
        <dbReference type="SAM" id="MobiDB-lite"/>
    </source>
</evidence>
<name>A0A0D7CKW1_9ACTN</name>
<comment type="caution">
    <text evidence="2">The sequence shown here is derived from an EMBL/GenBank/DDBJ whole genome shotgun (WGS) entry which is preliminary data.</text>
</comment>
<proteinExistence type="predicted"/>
<keyword evidence="3" id="KW-1185">Reference proteome</keyword>
<feature type="region of interest" description="Disordered" evidence="1">
    <location>
        <begin position="20"/>
        <end position="51"/>
    </location>
</feature>
<dbReference type="RefSeq" id="WP_030064819.1">
    <property type="nucleotide sequence ID" value="NZ_JRKI01000026.1"/>
</dbReference>